<name>A0ABS8EKB3_9FLAO</name>
<gene>
    <name evidence="1" type="ORF">J1C55_03550</name>
</gene>
<comment type="caution">
    <text evidence="1">The sequence shown here is derived from an EMBL/GenBank/DDBJ whole genome shotgun (WGS) entry which is preliminary data.</text>
</comment>
<dbReference type="EMBL" id="JAFMPT010000003">
    <property type="protein sequence ID" value="MCC1483655.1"/>
    <property type="molecule type" value="Genomic_DNA"/>
</dbReference>
<evidence type="ECO:0000313" key="2">
    <source>
        <dbReference type="Proteomes" id="UP000778797"/>
    </source>
</evidence>
<proteinExistence type="predicted"/>
<evidence type="ECO:0000313" key="1">
    <source>
        <dbReference type="EMBL" id="MCC1483655.1"/>
    </source>
</evidence>
<keyword evidence="2" id="KW-1185">Reference proteome</keyword>
<protein>
    <submittedName>
        <fullName evidence="1">Uncharacterized protein</fullName>
    </submittedName>
</protein>
<organism evidence="1 2">
    <name type="scientific">Winogradskyella immobilis</name>
    <dbReference type="NCBI Taxonomy" id="2816852"/>
    <lineage>
        <taxon>Bacteria</taxon>
        <taxon>Pseudomonadati</taxon>
        <taxon>Bacteroidota</taxon>
        <taxon>Flavobacteriia</taxon>
        <taxon>Flavobacteriales</taxon>
        <taxon>Flavobacteriaceae</taxon>
        <taxon>Winogradskyella</taxon>
    </lineage>
</organism>
<dbReference type="RefSeq" id="WP_227476105.1">
    <property type="nucleotide sequence ID" value="NZ_JAFMPT010000003.1"/>
</dbReference>
<accession>A0ABS8EKB3</accession>
<dbReference type="Proteomes" id="UP000778797">
    <property type="component" value="Unassembled WGS sequence"/>
</dbReference>
<sequence length="66" mass="7612">MRTQIIGVMDNPFEYINKPIKQVPPELKAKVMSDIAMAKLIMEIAELFSYNFAHIIETVSSKRKKD</sequence>
<reference evidence="2" key="1">
    <citation type="submission" date="2021-03" db="EMBL/GenBank/DDBJ databases">
        <title>Genome of Cognatishimia sp. F0-27.</title>
        <authorList>
            <person name="Ping X."/>
        </authorList>
    </citation>
    <scope>NUCLEOTIDE SEQUENCE [LARGE SCALE GENOMIC DNA]</scope>
    <source>
        <strain evidence="2">E313</strain>
    </source>
</reference>
<reference evidence="2" key="2">
    <citation type="submission" date="2023-07" db="EMBL/GenBank/DDBJ databases">
        <title>Genome of Winogradskyella sp. E313.</title>
        <authorList>
            <person name="Zhou Y."/>
        </authorList>
    </citation>
    <scope>NUCLEOTIDE SEQUENCE [LARGE SCALE GENOMIC DNA]</scope>
    <source>
        <strain evidence="2">E313</strain>
    </source>
</reference>